<organism evidence="1 2">
    <name type="scientific">Catellatospora citrea</name>
    <dbReference type="NCBI Taxonomy" id="53366"/>
    <lineage>
        <taxon>Bacteria</taxon>
        <taxon>Bacillati</taxon>
        <taxon>Actinomycetota</taxon>
        <taxon>Actinomycetes</taxon>
        <taxon>Micromonosporales</taxon>
        <taxon>Micromonosporaceae</taxon>
        <taxon>Catellatospora</taxon>
    </lineage>
</organism>
<gene>
    <name evidence="1" type="ORF">Cci01nite_48300</name>
</gene>
<evidence type="ECO:0000313" key="1">
    <source>
        <dbReference type="EMBL" id="GIF99736.1"/>
    </source>
</evidence>
<name>A0A8J3KGR5_9ACTN</name>
<reference evidence="1 2" key="1">
    <citation type="submission" date="2021-01" db="EMBL/GenBank/DDBJ databases">
        <title>Whole genome shotgun sequence of Catellatospora citrea NBRC 14495.</title>
        <authorList>
            <person name="Komaki H."/>
            <person name="Tamura T."/>
        </authorList>
    </citation>
    <scope>NUCLEOTIDE SEQUENCE [LARGE SCALE GENOMIC DNA]</scope>
    <source>
        <strain evidence="1 2">NBRC 14495</strain>
    </source>
</reference>
<dbReference type="Proteomes" id="UP000659904">
    <property type="component" value="Unassembled WGS sequence"/>
</dbReference>
<evidence type="ECO:0000313" key="2">
    <source>
        <dbReference type="Proteomes" id="UP000659904"/>
    </source>
</evidence>
<dbReference type="RefSeq" id="WP_120320012.1">
    <property type="nucleotide sequence ID" value="NZ_BONH01000023.1"/>
</dbReference>
<comment type="caution">
    <text evidence="1">The sequence shown here is derived from an EMBL/GenBank/DDBJ whole genome shotgun (WGS) entry which is preliminary data.</text>
</comment>
<keyword evidence="2" id="KW-1185">Reference proteome</keyword>
<sequence>MSGLVTYTELLDRVERLAGGGEFDAAASALVALRRSGGAAGVDGMRPLLELAAGMPPARLTALLRALLRHRSTDRGWHVDSVIGALCPLLPDELPPDLVAELLTFAEDSSYDIPVMTLAKLVALHLRHAPLPPEVLATMERRKRESLWLRELAATAAARSSR</sequence>
<accession>A0A8J3KGR5</accession>
<dbReference type="EMBL" id="BONH01000023">
    <property type="protein sequence ID" value="GIF99736.1"/>
    <property type="molecule type" value="Genomic_DNA"/>
</dbReference>
<proteinExistence type="predicted"/>
<dbReference type="AlphaFoldDB" id="A0A8J3KGR5"/>
<protein>
    <submittedName>
        <fullName evidence="1">Uncharacterized protein</fullName>
    </submittedName>
</protein>